<dbReference type="GO" id="GO:0016020">
    <property type="term" value="C:membrane"/>
    <property type="evidence" value="ECO:0007669"/>
    <property type="project" value="UniProtKB-SubCell"/>
</dbReference>
<dbReference type="Pfam" id="PF00122">
    <property type="entry name" value="E1-E2_ATPase"/>
    <property type="match status" value="1"/>
</dbReference>
<protein>
    <submittedName>
        <fullName evidence="9">Cation-translocating P-type ATPase</fullName>
    </submittedName>
</protein>
<dbReference type="InterPro" id="IPR023299">
    <property type="entry name" value="ATPase_P-typ_cyto_dom_N"/>
</dbReference>
<dbReference type="Gene3D" id="1.20.1110.10">
    <property type="entry name" value="Calcium-transporting ATPase, transmembrane domain"/>
    <property type="match status" value="1"/>
</dbReference>
<feature type="transmembrane region" description="Helical" evidence="7">
    <location>
        <begin position="69"/>
        <end position="89"/>
    </location>
</feature>
<dbReference type="CDD" id="cd02609">
    <property type="entry name" value="P-type_ATPase"/>
    <property type="match status" value="1"/>
</dbReference>
<dbReference type="SUPFAM" id="SSF81660">
    <property type="entry name" value="Metal cation-transporting ATPase, ATP-binding domain N"/>
    <property type="match status" value="1"/>
</dbReference>
<dbReference type="SFLD" id="SFLDF00027">
    <property type="entry name" value="p-type_atpase"/>
    <property type="match status" value="1"/>
</dbReference>
<dbReference type="SFLD" id="SFLDG00002">
    <property type="entry name" value="C1.7:_P-type_atpase_like"/>
    <property type="match status" value="1"/>
</dbReference>
<dbReference type="SUPFAM" id="SSF81653">
    <property type="entry name" value="Calcium ATPase, transduction domain A"/>
    <property type="match status" value="1"/>
</dbReference>
<dbReference type="SFLD" id="SFLDS00003">
    <property type="entry name" value="Haloacid_Dehalogenase"/>
    <property type="match status" value="1"/>
</dbReference>
<evidence type="ECO:0000256" key="1">
    <source>
        <dbReference type="ARBA" id="ARBA00004141"/>
    </source>
</evidence>
<keyword evidence="3" id="KW-1278">Translocase</keyword>
<evidence type="ECO:0000259" key="8">
    <source>
        <dbReference type="Pfam" id="PF00122"/>
    </source>
</evidence>
<dbReference type="SUPFAM" id="SSF56784">
    <property type="entry name" value="HAD-like"/>
    <property type="match status" value="1"/>
</dbReference>
<gene>
    <name evidence="9" type="ORF">H6A20_08930</name>
</gene>
<name>A0A939BFW3_9CLOT</name>
<feature type="transmembrane region" description="Helical" evidence="7">
    <location>
        <begin position="624"/>
        <end position="648"/>
    </location>
</feature>
<dbReference type="InterPro" id="IPR059000">
    <property type="entry name" value="ATPase_P-type_domA"/>
</dbReference>
<dbReference type="AlphaFoldDB" id="A0A939BFW3"/>
<proteinExistence type="predicted"/>
<dbReference type="GO" id="GO:0005524">
    <property type="term" value="F:ATP binding"/>
    <property type="evidence" value="ECO:0007669"/>
    <property type="project" value="InterPro"/>
</dbReference>
<feature type="transmembrane region" description="Helical" evidence="7">
    <location>
        <begin position="719"/>
        <end position="738"/>
    </location>
</feature>
<reference evidence="9" key="2">
    <citation type="journal article" date="2021" name="Sci. Rep.">
        <title>The distribution of antibiotic resistance genes in chicken gut microbiota commensals.</title>
        <authorList>
            <person name="Juricova H."/>
            <person name="Matiasovicova J."/>
            <person name="Kubasova T."/>
            <person name="Cejkova D."/>
            <person name="Rychlik I."/>
        </authorList>
    </citation>
    <scope>NUCLEOTIDE SEQUENCE</scope>
    <source>
        <strain evidence="9">An582</strain>
    </source>
</reference>
<reference evidence="9" key="1">
    <citation type="submission" date="2020-08" db="EMBL/GenBank/DDBJ databases">
        <authorList>
            <person name="Cejkova D."/>
            <person name="Kubasova T."/>
            <person name="Jahodarova E."/>
            <person name="Rychlik I."/>
        </authorList>
    </citation>
    <scope>NUCLEOTIDE SEQUENCE</scope>
    <source>
        <strain evidence="9">An582</strain>
    </source>
</reference>
<dbReference type="Proteomes" id="UP000705508">
    <property type="component" value="Unassembled WGS sequence"/>
</dbReference>
<dbReference type="Gene3D" id="2.70.150.10">
    <property type="entry name" value="Calcium-transporting ATPase, cytoplasmic transduction domain A"/>
    <property type="match status" value="1"/>
</dbReference>
<comment type="caution">
    <text evidence="9">The sequence shown here is derived from an EMBL/GenBank/DDBJ whole genome shotgun (WGS) entry which is preliminary data.</text>
</comment>
<dbReference type="NCBIfam" id="TIGR01494">
    <property type="entry name" value="ATPase_P-type"/>
    <property type="match status" value="2"/>
</dbReference>
<dbReference type="Pfam" id="PF00702">
    <property type="entry name" value="Hydrolase"/>
    <property type="match status" value="1"/>
</dbReference>
<dbReference type="InterPro" id="IPR001757">
    <property type="entry name" value="P_typ_ATPase"/>
</dbReference>
<evidence type="ECO:0000256" key="3">
    <source>
        <dbReference type="ARBA" id="ARBA00022967"/>
    </source>
</evidence>
<feature type="transmembrane region" description="Helical" evidence="7">
    <location>
        <begin position="692"/>
        <end position="713"/>
    </location>
</feature>
<dbReference type="InterPro" id="IPR036412">
    <property type="entry name" value="HAD-like_sf"/>
</dbReference>
<dbReference type="PROSITE" id="PS00154">
    <property type="entry name" value="ATPASE_E1_E2"/>
    <property type="match status" value="1"/>
</dbReference>
<dbReference type="PANTHER" id="PTHR42861">
    <property type="entry name" value="CALCIUM-TRANSPORTING ATPASE"/>
    <property type="match status" value="1"/>
</dbReference>
<feature type="transmembrane region" description="Helical" evidence="7">
    <location>
        <begin position="95"/>
        <end position="113"/>
    </location>
</feature>
<sequence>MSRRRNAGNGKEQTQAERKSRRIRTTRYDPDPEQGLTAQQVQEHRLHGWTNVSVDPPARTVKEIVHENVFTYFNLIFAVLGLLLCIVGSFRNLTFLPVVVINTLIGIVQEVRAKKVLEKMNMLNAPHARAVRDGKVRKVDTEELVLDDIVIFGAGNQICADAVVSSGEVQVNESLLTGESDEITKKKGDSLMSGSFVVSGECRARLDKVGEDSYISRLTMEAKAMDSTEQSEMIRSLDRLVRGVGIIIIPIGLILFVQSFFFNHDGFRESVTSMVAAVIGMIPEGLYLLASMALAVSAMRLARQQVLLHDMKSIETLARVNVLCVDKTGTITENTMTVGKVEPTLDYREKEEDYPPLEKMLGDFAAAMSEDNITMAALKEHFRENTGKKPVSLTSFSSTVKYSSVTYEDGAYVLGAPEMVLRDDFVLYEAEIGQFTKKGYRVLVFGQYDGKIDGKPLTGKVTPLGYVTLTNPIRHDAPETFAYFAEQGVDIKVISGDNPVTVSEVAARAGIAGAERYVDAGTLKTDEDVARAMREYTVFGRVTPAQKRQFVNVLKEQGNTVAMTGDGVNDILALKDADCSIAMASGSEAAAQAAQVVLLESDFSCMPSVVLEGRRVVNNIQRSASLFLVKNIFSLLLSVFSAVFMITYPLEPSQISLISMFTIGVPAFFLAMEPNKNRIEGHFLPNVFLKALPGGLTDVLAVGALVIFGRTFAVGETDIATAATILLAIVGFMVLYKISQPVNRLRVGVLACCAVALVLASIYMGDLFAITAMSTECIMLCVLFSIASEPVFRYLSFVVEQIGKFGKRLFSWHEKNKGKTA</sequence>
<dbReference type="SUPFAM" id="SSF81665">
    <property type="entry name" value="Calcium ATPase, transmembrane domain M"/>
    <property type="match status" value="1"/>
</dbReference>
<evidence type="ECO:0000256" key="6">
    <source>
        <dbReference type="SAM" id="MobiDB-lite"/>
    </source>
</evidence>
<dbReference type="RefSeq" id="WP_204906772.1">
    <property type="nucleotide sequence ID" value="NZ_JACJKS010000011.1"/>
</dbReference>
<feature type="region of interest" description="Disordered" evidence="6">
    <location>
        <begin position="1"/>
        <end position="40"/>
    </location>
</feature>
<dbReference type="InterPro" id="IPR018303">
    <property type="entry name" value="ATPase_P-typ_P_site"/>
</dbReference>
<keyword evidence="2 7" id="KW-0812">Transmembrane</keyword>
<dbReference type="PRINTS" id="PR00120">
    <property type="entry name" value="HATPASE"/>
</dbReference>
<keyword evidence="5 7" id="KW-0472">Membrane</keyword>
<accession>A0A939BFW3</accession>
<dbReference type="GO" id="GO:0016887">
    <property type="term" value="F:ATP hydrolysis activity"/>
    <property type="evidence" value="ECO:0007669"/>
    <property type="project" value="InterPro"/>
</dbReference>
<evidence type="ECO:0000256" key="2">
    <source>
        <dbReference type="ARBA" id="ARBA00022692"/>
    </source>
</evidence>
<feature type="transmembrane region" description="Helical" evidence="7">
    <location>
        <begin position="274"/>
        <end position="296"/>
    </location>
</feature>
<evidence type="ECO:0000256" key="4">
    <source>
        <dbReference type="ARBA" id="ARBA00022989"/>
    </source>
</evidence>
<evidence type="ECO:0000256" key="5">
    <source>
        <dbReference type="ARBA" id="ARBA00023136"/>
    </source>
</evidence>
<feature type="domain" description="P-type ATPase A" evidence="8">
    <location>
        <begin position="123"/>
        <end position="219"/>
    </location>
</feature>
<evidence type="ECO:0000313" key="9">
    <source>
        <dbReference type="EMBL" id="MBM6948772.1"/>
    </source>
</evidence>
<dbReference type="PRINTS" id="PR00119">
    <property type="entry name" value="CATATPASE"/>
</dbReference>
<dbReference type="EMBL" id="JACJKS010000011">
    <property type="protein sequence ID" value="MBM6948772.1"/>
    <property type="molecule type" value="Genomic_DNA"/>
</dbReference>
<evidence type="ECO:0000256" key="7">
    <source>
        <dbReference type="SAM" id="Phobius"/>
    </source>
</evidence>
<dbReference type="InterPro" id="IPR008250">
    <property type="entry name" value="ATPase_P-typ_transduc_dom_A_sf"/>
</dbReference>
<keyword evidence="4 7" id="KW-1133">Transmembrane helix</keyword>
<feature type="transmembrane region" description="Helical" evidence="7">
    <location>
        <begin position="654"/>
        <end position="672"/>
    </location>
</feature>
<dbReference type="InterPro" id="IPR023298">
    <property type="entry name" value="ATPase_P-typ_TM_dom_sf"/>
</dbReference>
<dbReference type="Gene3D" id="3.40.1110.10">
    <property type="entry name" value="Calcium-transporting ATPase, cytoplasmic domain N"/>
    <property type="match status" value="1"/>
</dbReference>
<comment type="subcellular location">
    <subcellularLocation>
        <location evidence="1">Membrane</location>
        <topology evidence="1">Multi-pass membrane protein</topology>
    </subcellularLocation>
</comment>
<dbReference type="Gene3D" id="3.40.50.1000">
    <property type="entry name" value="HAD superfamily/HAD-like"/>
    <property type="match status" value="1"/>
</dbReference>
<dbReference type="InterPro" id="IPR044492">
    <property type="entry name" value="P_typ_ATPase_HD_dom"/>
</dbReference>
<organism evidence="9 10">
    <name type="scientific">Mordavella massiliensis</name>
    <dbReference type="NCBI Taxonomy" id="1871024"/>
    <lineage>
        <taxon>Bacteria</taxon>
        <taxon>Bacillati</taxon>
        <taxon>Bacillota</taxon>
        <taxon>Clostridia</taxon>
        <taxon>Eubacteriales</taxon>
        <taxon>Clostridiaceae</taxon>
        <taxon>Mordavella</taxon>
    </lineage>
</organism>
<dbReference type="InterPro" id="IPR023214">
    <property type="entry name" value="HAD_sf"/>
</dbReference>
<feature type="transmembrane region" description="Helical" evidence="7">
    <location>
        <begin position="240"/>
        <end position="262"/>
    </location>
</feature>
<evidence type="ECO:0000313" key="10">
    <source>
        <dbReference type="Proteomes" id="UP000705508"/>
    </source>
</evidence>
<feature type="transmembrane region" description="Helical" evidence="7">
    <location>
        <begin position="745"/>
        <end position="763"/>
    </location>
</feature>